<dbReference type="Proteomes" id="UP000192266">
    <property type="component" value="Unassembled WGS sequence"/>
</dbReference>
<reference evidence="2 3" key="1">
    <citation type="submission" date="2017-04" db="EMBL/GenBank/DDBJ databases">
        <authorList>
            <person name="Afonso C.L."/>
            <person name="Miller P.J."/>
            <person name="Scott M.A."/>
            <person name="Spackman E."/>
            <person name="Goraichik I."/>
            <person name="Dimitrov K.M."/>
            <person name="Suarez D.L."/>
            <person name="Swayne D.E."/>
        </authorList>
    </citation>
    <scope>NUCLEOTIDE SEQUENCE [LARGE SCALE GENOMIC DNA]</scope>
    <source>
        <strain evidence="2 3">DSM 11622</strain>
    </source>
</reference>
<dbReference type="InterPro" id="IPR029062">
    <property type="entry name" value="Class_I_gatase-like"/>
</dbReference>
<name>A0A1W1VZI0_9BACT</name>
<keyword evidence="2" id="KW-0808">Transferase</keyword>
<dbReference type="Pfam" id="PF00117">
    <property type="entry name" value="GATase"/>
    <property type="match status" value="1"/>
</dbReference>
<dbReference type="GO" id="GO:0016740">
    <property type="term" value="F:transferase activity"/>
    <property type="evidence" value="ECO:0007669"/>
    <property type="project" value="UniProtKB-KW"/>
</dbReference>
<accession>A0A1W1VZI0</accession>
<dbReference type="STRING" id="645990.SAMN00120144_1774"/>
<proteinExistence type="predicted"/>
<dbReference type="PROSITE" id="PS51273">
    <property type="entry name" value="GATASE_TYPE_1"/>
    <property type="match status" value="1"/>
</dbReference>
<sequence length="277" mass="31154">MKFLKIAILDMYDNRPNEGMRCILRLIRQAQTDGAALYFDVFNVRANGELPALDYDIYISSGGPGSPLPSDEPWEQPYFALIDSIFAWNSIHVRKKHLLLICHSFQLVSRHLGVGTLGRRKSTSFGIFPISKTEAGQTDPLFAALPTPFYAVDSRDYQVTEPDANHMADLGIKVLCLEKERPHVPLERAIMAIRFTPEIIGTQFHPEADGEGMLRYFLTDAKRQQIVIEHGEDKYNEMVRLLQDPGTIELTESVVVPTFLREAIAALLTPEATLQPA</sequence>
<gene>
    <name evidence="2" type="ORF">SAMN00120144_1774</name>
</gene>
<protein>
    <submittedName>
        <fullName evidence="2">GMP synthase-Glutamine amidotransferase domain-like</fullName>
    </submittedName>
</protein>
<evidence type="ECO:0000313" key="2">
    <source>
        <dbReference type="EMBL" id="SMB98767.1"/>
    </source>
</evidence>
<organism evidence="2 3">
    <name type="scientific">Hymenobacter roseosalivarius DSM 11622</name>
    <dbReference type="NCBI Taxonomy" id="645990"/>
    <lineage>
        <taxon>Bacteria</taxon>
        <taxon>Pseudomonadati</taxon>
        <taxon>Bacteroidota</taxon>
        <taxon>Cytophagia</taxon>
        <taxon>Cytophagales</taxon>
        <taxon>Hymenobacteraceae</taxon>
        <taxon>Hymenobacter</taxon>
    </lineage>
</organism>
<dbReference type="EMBL" id="FWWW01000087">
    <property type="protein sequence ID" value="SMB98767.1"/>
    <property type="molecule type" value="Genomic_DNA"/>
</dbReference>
<dbReference type="OrthoDB" id="639921at2"/>
<dbReference type="SUPFAM" id="SSF52317">
    <property type="entry name" value="Class I glutamine amidotransferase-like"/>
    <property type="match status" value="1"/>
</dbReference>
<dbReference type="Gene3D" id="3.40.50.880">
    <property type="match status" value="1"/>
</dbReference>
<evidence type="ECO:0000313" key="3">
    <source>
        <dbReference type="Proteomes" id="UP000192266"/>
    </source>
</evidence>
<feature type="domain" description="Glutamine amidotransferase" evidence="1">
    <location>
        <begin position="43"/>
        <end position="210"/>
    </location>
</feature>
<evidence type="ECO:0000259" key="1">
    <source>
        <dbReference type="Pfam" id="PF00117"/>
    </source>
</evidence>
<dbReference type="RefSeq" id="WP_084446984.1">
    <property type="nucleotide sequence ID" value="NZ_FWWW01000087.1"/>
</dbReference>
<keyword evidence="3" id="KW-1185">Reference proteome</keyword>
<dbReference type="InterPro" id="IPR017926">
    <property type="entry name" value="GATASE"/>
</dbReference>
<keyword evidence="2" id="KW-0315">Glutamine amidotransferase</keyword>
<dbReference type="AlphaFoldDB" id="A0A1W1VZI0"/>